<reference evidence="3" key="1">
    <citation type="submission" date="2017-02" db="UniProtKB">
        <authorList>
            <consortium name="WormBaseParasite"/>
        </authorList>
    </citation>
    <scope>IDENTIFICATION</scope>
</reference>
<organism evidence="2 3">
    <name type="scientific">Parastrongyloides trichosuri</name>
    <name type="common">Possum-specific nematode worm</name>
    <dbReference type="NCBI Taxonomy" id="131310"/>
    <lineage>
        <taxon>Eukaryota</taxon>
        <taxon>Metazoa</taxon>
        <taxon>Ecdysozoa</taxon>
        <taxon>Nematoda</taxon>
        <taxon>Chromadorea</taxon>
        <taxon>Rhabditida</taxon>
        <taxon>Tylenchina</taxon>
        <taxon>Panagrolaimomorpha</taxon>
        <taxon>Strongyloidoidea</taxon>
        <taxon>Strongyloididae</taxon>
        <taxon>Parastrongyloides</taxon>
    </lineage>
</organism>
<name>A0A0N4ZFN3_PARTI</name>
<protein>
    <submittedName>
        <fullName evidence="3">DUF2185 domain-containing protein</fullName>
    </submittedName>
</protein>
<evidence type="ECO:0000256" key="1">
    <source>
        <dbReference type="ARBA" id="ARBA00038085"/>
    </source>
</evidence>
<dbReference type="Proteomes" id="UP000038045">
    <property type="component" value="Unplaced"/>
</dbReference>
<dbReference type="AlphaFoldDB" id="A0A0N4ZFN3"/>
<comment type="similarity">
    <text evidence="1">Belongs to the UPF0462 family.</text>
</comment>
<dbReference type="Gene3D" id="2.60.40.1190">
    <property type="match status" value="1"/>
</dbReference>
<dbReference type="PANTHER" id="PTHR31475:SF5">
    <property type="entry name" value="UPF0462 PROTEIN C4ORF33 HOMOLOG"/>
    <property type="match status" value="1"/>
</dbReference>
<evidence type="ECO:0000313" key="2">
    <source>
        <dbReference type="Proteomes" id="UP000038045"/>
    </source>
</evidence>
<sequence>MTSKTIYSNNIKESNGECNYQISTLWNGEKLSINPVLINFKYKGIERNGILEKNYLYITFEAPFYDDPSPEDFSGYTPELWNYEVVEFFFSNNSGQYIEIELGPHGHWLVYAFDEYRKMRNNCEDIDLEVQNSILPDNTWKCVVGIPIGLLPNNVSKFNVYHIHGKEPNRIYEALFPSTNKEQKNPDFHKLEFFKKFNTRCIFPSNFSELQKDDIDYNYIWNL</sequence>
<keyword evidence="2" id="KW-1185">Reference proteome</keyword>
<accession>A0A0N4ZFN3</accession>
<dbReference type="WBParaSite" id="PTRK_0000656300.1">
    <property type="protein sequence ID" value="PTRK_0000656300.1"/>
    <property type="gene ID" value="PTRK_0000656300"/>
</dbReference>
<evidence type="ECO:0000313" key="3">
    <source>
        <dbReference type="WBParaSite" id="PTRK_0000656300.1"/>
    </source>
</evidence>
<proteinExistence type="inferred from homology"/>
<dbReference type="PANTHER" id="PTHR31475">
    <property type="entry name" value="UPF0462 PROTEIN"/>
    <property type="match status" value="1"/>
</dbReference>